<name>A0A2P4ZJ69_9HYPO</name>
<proteinExistence type="predicted"/>
<organism evidence="1 2">
    <name type="scientific">Trichoderma gamsii</name>
    <dbReference type="NCBI Taxonomy" id="398673"/>
    <lineage>
        <taxon>Eukaryota</taxon>
        <taxon>Fungi</taxon>
        <taxon>Dikarya</taxon>
        <taxon>Ascomycota</taxon>
        <taxon>Pezizomycotina</taxon>
        <taxon>Sordariomycetes</taxon>
        <taxon>Hypocreomycetidae</taxon>
        <taxon>Hypocreales</taxon>
        <taxon>Hypocreaceae</taxon>
        <taxon>Trichoderma</taxon>
    </lineage>
</organism>
<protein>
    <submittedName>
        <fullName evidence="1">Uncharacterized protein</fullName>
    </submittedName>
</protein>
<reference evidence="1 2" key="1">
    <citation type="journal article" date="2016" name="Genome Announc.">
        <title>Draft Whole-Genome Sequence of Trichoderma gamsii T6085, a Promising Biocontrol Agent of Fusarium Head Blight on Wheat.</title>
        <authorList>
            <person name="Baroncelli R."/>
            <person name="Zapparata A."/>
            <person name="Piaggeschi G."/>
            <person name="Sarrocco S."/>
            <person name="Vannacci G."/>
        </authorList>
    </citation>
    <scope>NUCLEOTIDE SEQUENCE [LARGE SCALE GENOMIC DNA]</scope>
    <source>
        <strain evidence="1 2">T6085</strain>
    </source>
</reference>
<comment type="caution">
    <text evidence="1">The sequence shown here is derived from an EMBL/GenBank/DDBJ whole genome shotgun (WGS) entry which is preliminary data.</text>
</comment>
<dbReference type="GeneID" id="29990654"/>
<sequence>MYQARKPERYRQIRFAQLPQINLYIETFGHICCLLTGSSHVGCRSLTTAERLTHASHPRFQPQTSSSAALLSAGLQLSCGRLQLWRRLGALIYLDHAASRPIRRRLSEAPHVARIESQTDDSIATAFLALLDDPTDGVVPARVQHGCEPPKLAAGHTFEGHAQGGADVARPHSNAVDCAEDLLDAVAREIHHGYHEVKMKMRH</sequence>
<accession>A0A2P4ZJ69</accession>
<dbReference type="EMBL" id="JPDN02000023">
    <property type="protein sequence ID" value="PON24312.1"/>
    <property type="molecule type" value="Genomic_DNA"/>
</dbReference>
<dbReference type="Proteomes" id="UP000054821">
    <property type="component" value="Unassembled WGS sequence"/>
</dbReference>
<dbReference type="RefSeq" id="XP_018656214.1">
    <property type="nucleotide sequence ID" value="XM_018810571.1"/>
</dbReference>
<gene>
    <name evidence="1" type="ORF">TGAM01_v206644</name>
</gene>
<evidence type="ECO:0000313" key="1">
    <source>
        <dbReference type="EMBL" id="PON24312.1"/>
    </source>
</evidence>
<keyword evidence="2" id="KW-1185">Reference proteome</keyword>
<dbReference type="AlphaFoldDB" id="A0A2P4ZJ69"/>
<evidence type="ECO:0000313" key="2">
    <source>
        <dbReference type="Proteomes" id="UP000054821"/>
    </source>
</evidence>